<dbReference type="EMBL" id="JABXBU010002228">
    <property type="protein sequence ID" value="KAF8769907.1"/>
    <property type="molecule type" value="Genomic_DNA"/>
</dbReference>
<accession>A0A8T0EAW7</accession>
<keyword evidence="5" id="KW-0862">Zinc</keyword>
<sequence length="293" mass="33791">MLEILLNWKQSITGPVSILVVENSNQHSGKTFYRCSICNYGSLRFTGIKEHIRVHTGEKPFECKFCGKKFSWKTNFNRHSRYCDRSTEDMFVSSSSGNKEAPLKKKFKCKICDKEFLDEKTCEWHSSFCSENLKTQEVLETFLNSADSWQCSFCGKKFENDQIYLSHSTSCNKTLKVQVDSGSKTSATEIEPFKIVHVPTDSNRNISTAEAELFRCEFCGREFPKKGNWKRHNAMKSFASEANLTSNFLITACLKYKFVLLLFSERQKSMLEEKQRKFTAVVFVLILHSKAVI</sequence>
<dbReference type="SUPFAM" id="SSF57667">
    <property type="entry name" value="beta-beta-alpha zinc fingers"/>
    <property type="match status" value="1"/>
</dbReference>
<evidence type="ECO:0000256" key="2">
    <source>
        <dbReference type="ARBA" id="ARBA00022723"/>
    </source>
</evidence>
<proteinExistence type="predicted"/>
<feature type="domain" description="C2H2-type" evidence="8">
    <location>
        <begin position="33"/>
        <end position="60"/>
    </location>
</feature>
<dbReference type="Proteomes" id="UP000807504">
    <property type="component" value="Unassembled WGS sequence"/>
</dbReference>
<evidence type="ECO:0000259" key="8">
    <source>
        <dbReference type="PROSITE" id="PS50157"/>
    </source>
</evidence>
<gene>
    <name evidence="9" type="ORF">HNY73_017500</name>
</gene>
<dbReference type="GO" id="GO:0008270">
    <property type="term" value="F:zinc ion binding"/>
    <property type="evidence" value="ECO:0007669"/>
    <property type="project" value="UniProtKB-KW"/>
</dbReference>
<dbReference type="PANTHER" id="PTHR24394:SF58">
    <property type="entry name" value="ZINC FINGER AND BTB DOMAIN CONTAINING 33"/>
    <property type="match status" value="1"/>
</dbReference>
<evidence type="ECO:0000256" key="4">
    <source>
        <dbReference type="ARBA" id="ARBA00022771"/>
    </source>
</evidence>
<name>A0A8T0EAW7_ARGBR</name>
<dbReference type="InterPro" id="IPR036236">
    <property type="entry name" value="Znf_C2H2_sf"/>
</dbReference>
<evidence type="ECO:0000256" key="3">
    <source>
        <dbReference type="ARBA" id="ARBA00022737"/>
    </source>
</evidence>
<evidence type="ECO:0000256" key="6">
    <source>
        <dbReference type="ARBA" id="ARBA00023242"/>
    </source>
</evidence>
<evidence type="ECO:0000313" key="9">
    <source>
        <dbReference type="EMBL" id="KAF8769907.1"/>
    </source>
</evidence>
<feature type="domain" description="C2H2-type" evidence="8">
    <location>
        <begin position="61"/>
        <end position="90"/>
    </location>
</feature>
<dbReference type="GO" id="GO:0000981">
    <property type="term" value="F:DNA-binding transcription factor activity, RNA polymerase II-specific"/>
    <property type="evidence" value="ECO:0007669"/>
    <property type="project" value="TreeGrafter"/>
</dbReference>
<keyword evidence="4 7" id="KW-0863">Zinc-finger</keyword>
<evidence type="ECO:0000256" key="1">
    <source>
        <dbReference type="ARBA" id="ARBA00004123"/>
    </source>
</evidence>
<reference evidence="9" key="2">
    <citation type="submission" date="2020-06" db="EMBL/GenBank/DDBJ databases">
        <authorList>
            <person name="Sheffer M."/>
        </authorList>
    </citation>
    <scope>NUCLEOTIDE SEQUENCE</scope>
</reference>
<dbReference type="PROSITE" id="PS50157">
    <property type="entry name" value="ZINC_FINGER_C2H2_2"/>
    <property type="match status" value="2"/>
</dbReference>
<keyword evidence="3" id="KW-0677">Repeat</keyword>
<dbReference type="AlphaFoldDB" id="A0A8T0EAW7"/>
<evidence type="ECO:0000256" key="5">
    <source>
        <dbReference type="ARBA" id="ARBA00022833"/>
    </source>
</evidence>
<keyword evidence="2" id="KW-0479">Metal-binding</keyword>
<evidence type="ECO:0000313" key="10">
    <source>
        <dbReference type="Proteomes" id="UP000807504"/>
    </source>
</evidence>
<comment type="caution">
    <text evidence="9">The sequence shown here is derived from an EMBL/GenBank/DDBJ whole genome shotgun (WGS) entry which is preliminary data.</text>
</comment>
<reference evidence="9" key="1">
    <citation type="journal article" date="2020" name="bioRxiv">
        <title>Chromosome-level reference genome of the European wasp spider Argiope bruennichi: a resource for studies on range expansion and evolutionary adaptation.</title>
        <authorList>
            <person name="Sheffer M.M."/>
            <person name="Hoppe A."/>
            <person name="Krehenwinkel H."/>
            <person name="Uhl G."/>
            <person name="Kuss A.W."/>
            <person name="Jensen L."/>
            <person name="Jensen C."/>
            <person name="Gillespie R.G."/>
            <person name="Hoff K.J."/>
            <person name="Prost S."/>
        </authorList>
    </citation>
    <scope>NUCLEOTIDE SEQUENCE</scope>
</reference>
<dbReference type="GO" id="GO:0005634">
    <property type="term" value="C:nucleus"/>
    <property type="evidence" value="ECO:0007669"/>
    <property type="project" value="UniProtKB-SubCell"/>
</dbReference>
<evidence type="ECO:0000256" key="7">
    <source>
        <dbReference type="PROSITE-ProRule" id="PRU00042"/>
    </source>
</evidence>
<dbReference type="SMART" id="SM00355">
    <property type="entry name" value="ZnF_C2H2"/>
    <property type="match status" value="5"/>
</dbReference>
<keyword evidence="6" id="KW-0539">Nucleus</keyword>
<keyword evidence="10" id="KW-1185">Reference proteome</keyword>
<dbReference type="PANTHER" id="PTHR24394">
    <property type="entry name" value="ZINC FINGER PROTEIN"/>
    <property type="match status" value="1"/>
</dbReference>
<organism evidence="9 10">
    <name type="scientific">Argiope bruennichi</name>
    <name type="common">Wasp spider</name>
    <name type="synonym">Aranea bruennichi</name>
    <dbReference type="NCBI Taxonomy" id="94029"/>
    <lineage>
        <taxon>Eukaryota</taxon>
        <taxon>Metazoa</taxon>
        <taxon>Ecdysozoa</taxon>
        <taxon>Arthropoda</taxon>
        <taxon>Chelicerata</taxon>
        <taxon>Arachnida</taxon>
        <taxon>Araneae</taxon>
        <taxon>Araneomorphae</taxon>
        <taxon>Entelegynae</taxon>
        <taxon>Araneoidea</taxon>
        <taxon>Araneidae</taxon>
        <taxon>Argiope</taxon>
    </lineage>
</organism>
<dbReference type="Gene3D" id="3.30.160.60">
    <property type="entry name" value="Classic Zinc Finger"/>
    <property type="match status" value="3"/>
</dbReference>
<dbReference type="FunFam" id="3.30.160.60:FF:000358">
    <property type="entry name" value="zinc finger protein 24"/>
    <property type="match status" value="1"/>
</dbReference>
<dbReference type="InterPro" id="IPR013087">
    <property type="entry name" value="Znf_C2H2_type"/>
</dbReference>
<protein>
    <submittedName>
        <fullName evidence="9">Zinc finger protein 317 like protein</fullName>
    </submittedName>
</protein>
<comment type="subcellular location">
    <subcellularLocation>
        <location evidence="1">Nucleus</location>
    </subcellularLocation>
</comment>